<dbReference type="AlphaFoldDB" id="A0A5K7XBW4"/>
<gene>
    <name evidence="2" type="ORF">PLANPX_3926</name>
</gene>
<dbReference type="EMBL" id="AP021861">
    <property type="protein sequence ID" value="BBO34314.1"/>
    <property type="molecule type" value="Genomic_DNA"/>
</dbReference>
<dbReference type="KEGG" id="lpav:PLANPX_3926"/>
<organism evidence="2 3">
    <name type="scientific">Lacipirellula parvula</name>
    <dbReference type="NCBI Taxonomy" id="2650471"/>
    <lineage>
        <taxon>Bacteria</taxon>
        <taxon>Pseudomonadati</taxon>
        <taxon>Planctomycetota</taxon>
        <taxon>Planctomycetia</taxon>
        <taxon>Pirellulales</taxon>
        <taxon>Lacipirellulaceae</taxon>
        <taxon>Lacipirellula</taxon>
    </lineage>
</organism>
<dbReference type="RefSeq" id="WP_152099917.1">
    <property type="nucleotide sequence ID" value="NZ_AP021861.1"/>
</dbReference>
<evidence type="ECO:0000313" key="2">
    <source>
        <dbReference type="EMBL" id="BBO34314.1"/>
    </source>
</evidence>
<keyword evidence="1" id="KW-1133">Transmembrane helix</keyword>
<proteinExistence type="predicted"/>
<keyword evidence="3" id="KW-1185">Reference proteome</keyword>
<sequence>MRIASKIILITGISSVIAAAASFLLSRTLLLGSGYEAFIVGFAIFLICGGILSLFLLPPGKR</sequence>
<feature type="transmembrane region" description="Helical" evidence="1">
    <location>
        <begin position="37"/>
        <end position="57"/>
    </location>
</feature>
<accession>A0A5K7XBW4</accession>
<keyword evidence="1" id="KW-0472">Membrane</keyword>
<reference evidence="3" key="1">
    <citation type="submission" date="2019-10" db="EMBL/GenBank/DDBJ databases">
        <title>Lacipirellula parvula gen. nov., sp. nov., representing a lineage of planctomycetes widespread in freshwater anoxic habitats, and description of the family Lacipirellulaceae.</title>
        <authorList>
            <person name="Dedysh S.N."/>
            <person name="Kulichevskaya I.S."/>
            <person name="Beletsky A.V."/>
            <person name="Rakitin A.L."/>
            <person name="Mardanov A.V."/>
            <person name="Ivanova A.A."/>
            <person name="Saltykova V.X."/>
            <person name="Rijpstra W.I.C."/>
            <person name="Sinninghe Damste J.S."/>
            <person name="Ravin N.V."/>
        </authorList>
    </citation>
    <scope>NUCLEOTIDE SEQUENCE [LARGE SCALE GENOMIC DNA]</scope>
    <source>
        <strain evidence="3">PX69</strain>
    </source>
</reference>
<protein>
    <submittedName>
        <fullName evidence="2">Uncharacterized protein</fullName>
    </submittedName>
</protein>
<keyword evidence="1" id="KW-0812">Transmembrane</keyword>
<feature type="transmembrane region" description="Helical" evidence="1">
    <location>
        <begin position="7"/>
        <end position="25"/>
    </location>
</feature>
<name>A0A5K7XBW4_9BACT</name>
<dbReference type="Proteomes" id="UP000326837">
    <property type="component" value="Chromosome"/>
</dbReference>
<evidence type="ECO:0000256" key="1">
    <source>
        <dbReference type="SAM" id="Phobius"/>
    </source>
</evidence>
<evidence type="ECO:0000313" key="3">
    <source>
        <dbReference type="Proteomes" id="UP000326837"/>
    </source>
</evidence>